<sequence length="137" mass="15405">MPSLLLLSFNKYSSVTEDAIKTNRTRPSPQKILLCPFPFYVHCYHATCADFSTMLPPVLRVHTNGSLGTCPCVRRLSLSVMFLEILLCCFMSQEFVLLIAKQSSVNTPVCLSAVFMDTWSCVWLLAITNKVAVDFLF</sequence>
<protein>
    <submittedName>
        <fullName evidence="1">cDNA FLJ26091 fis, clone RCT06468</fullName>
    </submittedName>
</protein>
<reference evidence="1" key="1">
    <citation type="submission" date="2003-07" db="EMBL/GenBank/DDBJ databases">
        <title>NEDO human cDNA sequencing project.</title>
        <authorList>
            <person name="Ninomiya K."/>
            <person name="Wagatsuma M."/>
            <person name="Kanda K."/>
            <person name="Kondo H."/>
            <person name="Yokoi T."/>
            <person name="Kodaira H."/>
            <person name="Furuya T."/>
            <person name="Takahashi M."/>
            <person name="Kikkawa E."/>
            <person name="Omura Y."/>
            <person name="Abe K."/>
            <person name="Kamihara K."/>
            <person name="Katsuta N."/>
            <person name="Sato K."/>
            <person name="Tanikawa M."/>
            <person name="Yamazaki M."/>
            <person name="Suzuki Y."/>
            <person name="Hata H."/>
            <person name="Nakagawa K."/>
            <person name="Mizuno S."/>
            <person name="Morinaga M."/>
            <person name="Kawamura M."/>
            <person name="Sugiyama T."/>
            <person name="Irie R."/>
            <person name="Otsuki T."/>
            <person name="Sato H."/>
            <person name="Nishikawa T."/>
            <person name="Sugiyama A."/>
            <person name="Kawakami B."/>
            <person name="Nagai K."/>
            <person name="Isogai T."/>
            <person name="Sugano S."/>
        </authorList>
    </citation>
    <scope>NUCLEOTIDE SEQUENCE</scope>
    <source>
        <tissue evidence="1">Rectum</tissue>
    </source>
</reference>
<dbReference type="AlphaFoldDB" id="Q6ZPC0"/>
<accession>Q6ZPC0</accession>
<organism evidence="1">
    <name type="scientific">Homo sapiens</name>
    <name type="common">Human</name>
    <dbReference type="NCBI Taxonomy" id="9606"/>
    <lineage>
        <taxon>Eukaryota</taxon>
        <taxon>Metazoa</taxon>
        <taxon>Chordata</taxon>
        <taxon>Craniata</taxon>
        <taxon>Vertebrata</taxon>
        <taxon>Euteleostomi</taxon>
        <taxon>Mammalia</taxon>
        <taxon>Eutheria</taxon>
        <taxon>Euarchontoglires</taxon>
        <taxon>Primates</taxon>
        <taxon>Haplorrhini</taxon>
        <taxon>Catarrhini</taxon>
        <taxon>Hominidae</taxon>
        <taxon>Homo</taxon>
    </lineage>
</organism>
<name>Q6ZPC0_HUMAN</name>
<evidence type="ECO:0000313" key="1">
    <source>
        <dbReference type="EMBL" id="BAC85193.1"/>
    </source>
</evidence>
<proteinExistence type="evidence at transcript level"/>
<feature type="non-terminal residue" evidence="1">
    <location>
        <position position="137"/>
    </location>
</feature>
<dbReference type="EMBL" id="AK129602">
    <property type="protein sequence ID" value="BAC85193.1"/>
    <property type="molecule type" value="mRNA"/>
</dbReference>